<evidence type="ECO:0000256" key="1">
    <source>
        <dbReference type="SAM" id="MobiDB-lite"/>
    </source>
</evidence>
<accession>A0A224YAA7</accession>
<organism evidence="2">
    <name type="scientific">Rhipicephalus zambeziensis</name>
    <dbReference type="NCBI Taxonomy" id="60191"/>
    <lineage>
        <taxon>Eukaryota</taxon>
        <taxon>Metazoa</taxon>
        <taxon>Ecdysozoa</taxon>
        <taxon>Arthropoda</taxon>
        <taxon>Chelicerata</taxon>
        <taxon>Arachnida</taxon>
        <taxon>Acari</taxon>
        <taxon>Parasitiformes</taxon>
        <taxon>Ixodida</taxon>
        <taxon>Ixodoidea</taxon>
        <taxon>Ixodidae</taxon>
        <taxon>Rhipicephalinae</taxon>
        <taxon>Rhipicephalus</taxon>
        <taxon>Rhipicephalus</taxon>
    </lineage>
</organism>
<feature type="region of interest" description="Disordered" evidence="1">
    <location>
        <begin position="1"/>
        <end position="20"/>
    </location>
</feature>
<reference evidence="2" key="1">
    <citation type="journal article" date="2017" name="Parasit. Vectors">
        <title>Sialotranscriptomics of Rhipicephalus zambeziensis reveals intricate expression profiles of secretory proteins and suggests tight temporal transcriptional regulation during blood-feeding.</title>
        <authorList>
            <person name="de Castro M.H."/>
            <person name="de Klerk D."/>
            <person name="Pienaar R."/>
            <person name="Rees D.J.G."/>
            <person name="Mans B.J."/>
        </authorList>
    </citation>
    <scope>NUCLEOTIDE SEQUENCE</scope>
    <source>
        <tissue evidence="2">Salivary glands</tissue>
    </source>
</reference>
<dbReference type="EMBL" id="GFPF01003450">
    <property type="protein sequence ID" value="MAA14596.1"/>
    <property type="molecule type" value="Transcribed_RNA"/>
</dbReference>
<sequence>MHGFVGQLPPRAKGHMPRDVLWRKEHSTRAALATRGADNTPREHPYNKVEGEAPFVVAQFVEHRTRNRRLWIRIPTSEGVVFRRLEFISLYVIIPKLQLRRTINVPCAFLGLTAHWFHLVVSSKQTSPSKKFPFFRSLASAGIAISAKRMPHKKKNVFIAIFHEK</sequence>
<evidence type="ECO:0000313" key="2">
    <source>
        <dbReference type="EMBL" id="MAA14596.1"/>
    </source>
</evidence>
<protein>
    <submittedName>
        <fullName evidence="2">Uncharacterized protein</fullName>
    </submittedName>
</protein>
<proteinExistence type="predicted"/>
<dbReference type="AlphaFoldDB" id="A0A224YAA7"/>
<name>A0A224YAA7_9ACAR</name>